<dbReference type="EMBL" id="UPPP01000072">
    <property type="protein sequence ID" value="VBB07258.1"/>
    <property type="molecule type" value="Genomic_DNA"/>
</dbReference>
<evidence type="ECO:0000256" key="4">
    <source>
        <dbReference type="ARBA" id="ARBA00022763"/>
    </source>
</evidence>
<name>A0A498RDI0_9FIRM</name>
<protein>
    <recommendedName>
        <fullName evidence="3">DNA-3-methyladenine glycosylase II</fullName>
        <ecNumber evidence="3">3.2.2.21</ecNumber>
    </recommendedName>
</protein>
<reference evidence="7 8" key="1">
    <citation type="submission" date="2018-06" db="EMBL/GenBank/DDBJ databases">
        <authorList>
            <person name="Strepis N."/>
        </authorList>
    </citation>
    <scope>NUCLEOTIDE SEQUENCE [LARGE SCALE GENOMIC DNA]</scope>
    <source>
        <strain evidence="7">LUCI</strain>
    </source>
</reference>
<comment type="catalytic activity">
    <reaction evidence="1">
        <text>Hydrolysis of alkylated DNA, releasing 3-methyladenine, 3-methylguanine, 7-methylguanine and 7-methyladenine.</text>
        <dbReference type="EC" id="3.2.2.21"/>
    </reaction>
</comment>
<dbReference type="GO" id="GO:0032131">
    <property type="term" value="F:alkylated DNA binding"/>
    <property type="evidence" value="ECO:0007669"/>
    <property type="project" value="TreeGrafter"/>
</dbReference>
<dbReference type="InterPro" id="IPR003265">
    <property type="entry name" value="HhH-GPD_domain"/>
</dbReference>
<keyword evidence="4" id="KW-0227">DNA damage</keyword>
<evidence type="ECO:0000256" key="3">
    <source>
        <dbReference type="ARBA" id="ARBA00012000"/>
    </source>
</evidence>
<dbReference type="GO" id="GO:0043916">
    <property type="term" value="F:DNA-7-methylguanine glycosylase activity"/>
    <property type="evidence" value="ECO:0007669"/>
    <property type="project" value="TreeGrafter"/>
</dbReference>
<dbReference type="Gene3D" id="1.10.340.30">
    <property type="entry name" value="Hypothetical protein, domain 2"/>
    <property type="match status" value="1"/>
</dbReference>
<dbReference type="InterPro" id="IPR051912">
    <property type="entry name" value="Alkylbase_DNA_Glycosylase/TA"/>
</dbReference>
<accession>A0A498RDI0</accession>
<evidence type="ECO:0000256" key="5">
    <source>
        <dbReference type="ARBA" id="ARBA00023204"/>
    </source>
</evidence>
<evidence type="ECO:0000313" key="8">
    <source>
        <dbReference type="Proteomes" id="UP000277811"/>
    </source>
</evidence>
<proteinExistence type="inferred from homology"/>
<evidence type="ECO:0000256" key="1">
    <source>
        <dbReference type="ARBA" id="ARBA00000086"/>
    </source>
</evidence>
<evidence type="ECO:0000256" key="2">
    <source>
        <dbReference type="ARBA" id="ARBA00010817"/>
    </source>
</evidence>
<dbReference type="RefSeq" id="WP_122628193.1">
    <property type="nucleotide sequence ID" value="NZ_UPPP01000072.1"/>
</dbReference>
<dbReference type="GO" id="GO:0006285">
    <property type="term" value="P:base-excision repair, AP site formation"/>
    <property type="evidence" value="ECO:0007669"/>
    <property type="project" value="TreeGrafter"/>
</dbReference>
<evidence type="ECO:0000313" key="7">
    <source>
        <dbReference type="EMBL" id="VBB07258.1"/>
    </source>
</evidence>
<dbReference type="CDD" id="cd00056">
    <property type="entry name" value="ENDO3c"/>
    <property type="match status" value="1"/>
</dbReference>
<dbReference type="GO" id="GO:0006307">
    <property type="term" value="P:DNA alkylation repair"/>
    <property type="evidence" value="ECO:0007669"/>
    <property type="project" value="TreeGrafter"/>
</dbReference>
<dbReference type="PANTHER" id="PTHR43003">
    <property type="entry name" value="DNA-3-METHYLADENINE GLYCOSYLASE"/>
    <property type="match status" value="1"/>
</dbReference>
<dbReference type="GO" id="GO:0008725">
    <property type="term" value="F:DNA-3-methyladenine glycosylase activity"/>
    <property type="evidence" value="ECO:0007669"/>
    <property type="project" value="TreeGrafter"/>
</dbReference>
<dbReference type="Proteomes" id="UP000277811">
    <property type="component" value="Unassembled WGS sequence"/>
</dbReference>
<keyword evidence="5" id="KW-0234">DNA repair</keyword>
<keyword evidence="8" id="KW-1185">Reference proteome</keyword>
<dbReference type="GO" id="GO:0005737">
    <property type="term" value="C:cytoplasm"/>
    <property type="evidence" value="ECO:0007669"/>
    <property type="project" value="TreeGrafter"/>
</dbReference>
<dbReference type="AlphaFoldDB" id="A0A498RDI0"/>
<dbReference type="GO" id="GO:0032993">
    <property type="term" value="C:protein-DNA complex"/>
    <property type="evidence" value="ECO:0007669"/>
    <property type="project" value="TreeGrafter"/>
</dbReference>
<dbReference type="OrthoDB" id="9785929at2"/>
<sequence>MPFFEYGQIEMEHLKRRDKKLGRAIDQIGRIQREVTPDIFAALIESVLSQQISAKAAQTVSGRMYTLLKHDITPHSISKAGLAAIKGCGMSERKARNIMGIAEAALTGIIDFSALPTLADEEIIKQLIALNGVGIWTAEMLLIFSLGRPNVVSYGDLAIRRGMMNLYGLKELPKEKFERYKKRYHPYGSVASLYLWALSVL</sequence>
<dbReference type="SUPFAM" id="SSF48150">
    <property type="entry name" value="DNA-glycosylase"/>
    <property type="match status" value="1"/>
</dbReference>
<dbReference type="FunFam" id="1.10.340.30:FF:000004">
    <property type="entry name" value="DNA-3-methyladenine glycosylase II"/>
    <property type="match status" value="1"/>
</dbReference>
<evidence type="ECO:0000259" key="6">
    <source>
        <dbReference type="SMART" id="SM00478"/>
    </source>
</evidence>
<comment type="similarity">
    <text evidence="2">Belongs to the alkylbase DNA glycosidase AlkA family.</text>
</comment>
<dbReference type="PANTHER" id="PTHR43003:SF5">
    <property type="entry name" value="DNA-3-METHYLADENINE GLYCOSYLASE"/>
    <property type="match status" value="1"/>
</dbReference>
<organism evidence="7 8">
    <name type="scientific">Lucifera butyrica</name>
    <dbReference type="NCBI Taxonomy" id="1351585"/>
    <lineage>
        <taxon>Bacteria</taxon>
        <taxon>Bacillati</taxon>
        <taxon>Bacillota</taxon>
        <taxon>Negativicutes</taxon>
        <taxon>Veillonellales</taxon>
        <taxon>Veillonellaceae</taxon>
        <taxon>Lucifera</taxon>
    </lineage>
</organism>
<dbReference type="Pfam" id="PF00730">
    <property type="entry name" value="HhH-GPD"/>
    <property type="match status" value="1"/>
</dbReference>
<dbReference type="Gene3D" id="1.10.1670.40">
    <property type="match status" value="1"/>
</dbReference>
<dbReference type="SMART" id="SM00478">
    <property type="entry name" value="ENDO3c"/>
    <property type="match status" value="1"/>
</dbReference>
<gene>
    <name evidence="7" type="ORF">LUCI_2502</name>
</gene>
<dbReference type="InterPro" id="IPR011257">
    <property type="entry name" value="DNA_glycosylase"/>
</dbReference>
<dbReference type="EC" id="3.2.2.21" evidence="3"/>
<feature type="domain" description="HhH-GPD" evidence="6">
    <location>
        <begin position="48"/>
        <end position="200"/>
    </location>
</feature>